<dbReference type="Gene3D" id="2.60.120.260">
    <property type="entry name" value="Galactose-binding domain-like"/>
    <property type="match status" value="1"/>
</dbReference>
<feature type="chain" id="PRO_5011793687" evidence="2">
    <location>
        <begin position="24"/>
        <end position="445"/>
    </location>
</feature>
<evidence type="ECO:0000313" key="4">
    <source>
        <dbReference type="EMBL" id="SDW28026.1"/>
    </source>
</evidence>
<evidence type="ECO:0000256" key="2">
    <source>
        <dbReference type="SAM" id="SignalP"/>
    </source>
</evidence>
<sequence>MKTTLLKNLLIAVAFFCGGQLFAQVTYTFDSDEEGWTAGGNAPNLFATSITSDPGSGANTGLVVLAPKEDTDTPAPGTTLTQNTIMYAPTNAANGGSGINADAYNAFTIILKNQTAGTILRIRCNPGSGWVQQDFTITANDTEFKTYSFPLSSTQWSGTSSDISVVIRDTSGALTSDTKVLIDSLEFFTISNSYSEFTVNPGFEDAPFLTSWSPQVKPYGTVGLSTTETRTGSNSLKIELTTDGGTAGWWAINAEPKVYGETHTEGTVVTTTIQVKTNVASDYKVFVAFIGEGNTSYGGAIKEVLAAEATDWKELTWTYTLGAGESFTQLHTRISLPMAQNDFVTGNMIFVDDIVSTLTPPVAGIEDYQQLKGVNIYPNPANNILNINCPEGSKIEVYNLLGTKLKLVENASKEYNMNILDLATGLYIVKVESEGKFYSKRIHIN</sequence>
<feature type="domain" description="Secretion system C-terminal sorting" evidence="3">
    <location>
        <begin position="376"/>
        <end position="443"/>
    </location>
</feature>
<dbReference type="Proteomes" id="UP000199595">
    <property type="component" value="Unassembled WGS sequence"/>
</dbReference>
<accession>A0A1H2S8W2</accession>
<dbReference type="OrthoDB" id="1198660at2"/>
<protein>
    <submittedName>
        <fullName evidence="4">Por secretion system C-terminal sorting domain-containing protein</fullName>
    </submittedName>
</protein>
<dbReference type="NCBIfam" id="TIGR04183">
    <property type="entry name" value="Por_Secre_tail"/>
    <property type="match status" value="1"/>
</dbReference>
<dbReference type="EMBL" id="FNNJ01000001">
    <property type="protein sequence ID" value="SDW28026.1"/>
    <property type="molecule type" value="Genomic_DNA"/>
</dbReference>
<dbReference type="InterPro" id="IPR026444">
    <property type="entry name" value="Secre_tail"/>
</dbReference>
<dbReference type="AlphaFoldDB" id="A0A1H2S8W2"/>
<keyword evidence="1 2" id="KW-0732">Signal</keyword>
<dbReference type="STRING" id="762486.SAMN05444411_101415"/>
<evidence type="ECO:0000259" key="3">
    <source>
        <dbReference type="Pfam" id="PF18962"/>
    </source>
</evidence>
<keyword evidence="5" id="KW-1185">Reference proteome</keyword>
<dbReference type="Pfam" id="PF18962">
    <property type="entry name" value="Por_Secre_tail"/>
    <property type="match status" value="1"/>
</dbReference>
<evidence type="ECO:0000256" key="1">
    <source>
        <dbReference type="ARBA" id="ARBA00022729"/>
    </source>
</evidence>
<organism evidence="4 5">
    <name type="scientific">Lutibacter oricola</name>
    <dbReference type="NCBI Taxonomy" id="762486"/>
    <lineage>
        <taxon>Bacteria</taxon>
        <taxon>Pseudomonadati</taxon>
        <taxon>Bacteroidota</taxon>
        <taxon>Flavobacteriia</taxon>
        <taxon>Flavobacteriales</taxon>
        <taxon>Flavobacteriaceae</taxon>
        <taxon>Lutibacter</taxon>
    </lineage>
</organism>
<gene>
    <name evidence="4" type="ORF">SAMN05444411_101415</name>
</gene>
<feature type="signal peptide" evidence="2">
    <location>
        <begin position="1"/>
        <end position="23"/>
    </location>
</feature>
<dbReference type="RefSeq" id="WP_090119216.1">
    <property type="nucleotide sequence ID" value="NZ_FNNJ01000001.1"/>
</dbReference>
<name>A0A1H2S8W2_9FLAO</name>
<reference evidence="4 5" key="1">
    <citation type="submission" date="2016-10" db="EMBL/GenBank/DDBJ databases">
        <authorList>
            <person name="de Groot N.N."/>
        </authorList>
    </citation>
    <scope>NUCLEOTIDE SEQUENCE [LARGE SCALE GENOMIC DNA]</scope>
    <source>
        <strain evidence="4 5">DSM 24956</strain>
    </source>
</reference>
<evidence type="ECO:0000313" key="5">
    <source>
        <dbReference type="Proteomes" id="UP000199595"/>
    </source>
</evidence>
<proteinExistence type="predicted"/>